<dbReference type="PROSITE" id="PS01031">
    <property type="entry name" value="SHSP"/>
    <property type="match status" value="1"/>
</dbReference>
<dbReference type="SUPFAM" id="SSF49764">
    <property type="entry name" value="HSP20-like chaperones"/>
    <property type="match status" value="1"/>
</dbReference>
<comment type="similarity">
    <text evidence="2 3">Belongs to the small heat shock protein (HSP20) family.</text>
</comment>
<comment type="caution">
    <text evidence="5">The sequence shown here is derived from an EMBL/GenBank/DDBJ whole genome shotgun (WGS) entry which is preliminary data.</text>
</comment>
<feature type="domain" description="SHSP" evidence="4">
    <location>
        <begin position="52"/>
        <end position="166"/>
    </location>
</feature>
<dbReference type="Proteomes" id="UP000555728">
    <property type="component" value="Unassembled WGS sequence"/>
</dbReference>
<dbReference type="EMBL" id="JACIGI010000009">
    <property type="protein sequence ID" value="MBB4285729.1"/>
    <property type="molecule type" value="Genomic_DNA"/>
</dbReference>
<dbReference type="InterPro" id="IPR044587">
    <property type="entry name" value="HSP21-like"/>
</dbReference>
<evidence type="ECO:0000256" key="1">
    <source>
        <dbReference type="ARBA" id="ARBA00023016"/>
    </source>
</evidence>
<dbReference type="InterPro" id="IPR008978">
    <property type="entry name" value="HSP20-like_chaperone"/>
</dbReference>
<dbReference type="CDD" id="cd06464">
    <property type="entry name" value="ACD_sHsps-like"/>
    <property type="match status" value="1"/>
</dbReference>
<protein>
    <submittedName>
        <fullName evidence="5">HSP20 family protein</fullName>
    </submittedName>
</protein>
<keyword evidence="1" id="KW-0346">Stress response</keyword>
<dbReference type="Gene3D" id="2.60.40.790">
    <property type="match status" value="1"/>
</dbReference>
<sequence length="166" mass="17973">MRLHDIIPWAHKGRDGGREGASDHPMMALQRDMNRAFDDFWGALDRPFGPFGPGFGARAATDVVETDGGVEVTVELPGMEEKDIDLSVVGDSLVIKGEKKIEKKEEKTGYYVAERSYGSVYRSVPLPAGVDAAGIKAAFKNGVLTVTLPRSAEAKENTRKIPVEAA</sequence>
<dbReference type="InterPro" id="IPR002068">
    <property type="entry name" value="A-crystallin/Hsp20_dom"/>
</dbReference>
<dbReference type="PANTHER" id="PTHR46733">
    <property type="entry name" value="26.5 KDA HEAT SHOCK PROTEIN, MITOCHONDRIAL"/>
    <property type="match status" value="1"/>
</dbReference>
<dbReference type="Pfam" id="PF00011">
    <property type="entry name" value="HSP20"/>
    <property type="match status" value="1"/>
</dbReference>
<evidence type="ECO:0000256" key="2">
    <source>
        <dbReference type="PROSITE-ProRule" id="PRU00285"/>
    </source>
</evidence>
<dbReference type="GO" id="GO:0009408">
    <property type="term" value="P:response to heat"/>
    <property type="evidence" value="ECO:0007669"/>
    <property type="project" value="InterPro"/>
</dbReference>
<gene>
    <name evidence="5" type="ORF">GGD88_001449</name>
</gene>
<evidence type="ECO:0000313" key="6">
    <source>
        <dbReference type="Proteomes" id="UP000555728"/>
    </source>
</evidence>
<evidence type="ECO:0000313" key="5">
    <source>
        <dbReference type="EMBL" id="MBB4285729.1"/>
    </source>
</evidence>
<dbReference type="RefSeq" id="WP_184433436.1">
    <property type="nucleotide sequence ID" value="NZ_JACIGI010000009.1"/>
</dbReference>
<evidence type="ECO:0000259" key="4">
    <source>
        <dbReference type="PROSITE" id="PS01031"/>
    </source>
</evidence>
<name>A0A7W6RZZ3_9PROT</name>
<organism evidence="5 6">
    <name type="scientific">Roseospira goensis</name>
    <dbReference type="NCBI Taxonomy" id="391922"/>
    <lineage>
        <taxon>Bacteria</taxon>
        <taxon>Pseudomonadati</taxon>
        <taxon>Pseudomonadota</taxon>
        <taxon>Alphaproteobacteria</taxon>
        <taxon>Rhodospirillales</taxon>
        <taxon>Rhodospirillaceae</taxon>
        <taxon>Roseospira</taxon>
    </lineage>
</organism>
<dbReference type="PANTHER" id="PTHR46733:SF4">
    <property type="entry name" value="HEAT SHOCK PROTEIN 21, CHLOROPLASTIC"/>
    <property type="match status" value="1"/>
</dbReference>
<reference evidence="5 6" key="1">
    <citation type="submission" date="2020-08" db="EMBL/GenBank/DDBJ databases">
        <title>Genome sequencing of Purple Non-Sulfur Bacteria from various extreme environments.</title>
        <authorList>
            <person name="Mayer M."/>
        </authorList>
    </citation>
    <scope>NUCLEOTIDE SEQUENCE [LARGE SCALE GENOMIC DNA]</scope>
    <source>
        <strain evidence="5 6">JA135</strain>
    </source>
</reference>
<accession>A0A7W6RZZ3</accession>
<dbReference type="AlphaFoldDB" id="A0A7W6RZZ3"/>
<evidence type="ECO:0000256" key="3">
    <source>
        <dbReference type="RuleBase" id="RU003616"/>
    </source>
</evidence>
<keyword evidence="6" id="KW-1185">Reference proteome</keyword>
<proteinExistence type="inferred from homology"/>